<dbReference type="InterPro" id="IPR001965">
    <property type="entry name" value="Znf_PHD"/>
</dbReference>
<dbReference type="InterPro" id="IPR032308">
    <property type="entry name" value="TDBD"/>
</dbReference>
<dbReference type="GO" id="GO:0005634">
    <property type="term" value="C:nucleus"/>
    <property type="evidence" value="ECO:0007669"/>
    <property type="project" value="UniProtKB-SubCell"/>
</dbReference>
<dbReference type="InterPro" id="IPR056511">
    <property type="entry name" value="IDM1_C"/>
</dbReference>
<evidence type="ECO:0000313" key="9">
    <source>
        <dbReference type="EMBL" id="KAG5515622.1"/>
    </source>
</evidence>
<comment type="subcellular location">
    <subcellularLocation>
        <location evidence="1">Nucleus</location>
    </subcellularLocation>
</comment>
<dbReference type="AlphaFoldDB" id="A0AAV6HSH0"/>
<comment type="caution">
    <text evidence="9">The sequence shown here is derived from an EMBL/GenBank/DDBJ whole genome shotgun (WGS) entry which is preliminary data.</text>
</comment>
<sequence length="1090" mass="119365">MANGADAEEYVVVSRVRPGLKREFAFAWKSQADCAGSTGRTRARRTPNGALGNEASKDSSSSKRFKSSESNKDSESVEKHKLIGSTENVGSDVERLISVSEDEPKSDVVDSTSDDEQRSVFVESAVKEVVSMGIELVRDMGNAANEDAGKDVSEQPCEGAEISAQKLNTEPCDGVVERTEISAQKLHTEPCDGVVERAEISARMLSTEPGEGVIERAEISAQELNREPGDGVVERAEISARKLNTEPCDGVVERAEISARMLSTEPGDLVVERAEILARKLNTEPCDGVVEKAEISAQKSNREPGGVIERAFDETPVRRVTRSAVKVVNETLKRSDTEEVKTGDRSQSVLLGKLEKKTPKRIKVKKYPTMLKELLETGLLEGLPVKYLRGMKTRGPSDTGLRGIIKGAGILCSCDLCGGTQVVTPNQFELHAGSGNKRPPEYIYLDNGNTLRDVLKACREAPLDSLEVDIQNVIGCSVQNKTTSCMNCKGTISNSGSGRTVLLCNSCMILTESRSSPAPSSVKRERSPTTVSIQKPSDSGSSSGSRSRTVSIPKPSDSGSSSASRKGRITRKDLRMHKLVFQNDVLPDGTELCYFARGKKCLGGYKKGFGIFCSCCQSEVSPSQFEAHAGWASRRKPYLHIYTSNGVSLHELSIQLSKLRKLSTEENDDLCSICADGGDLLCCDCCPRAFHAECVSLPSIPGDTWYCKYCLNMFEKEKFVERNANAVAAGRIAGIDPVEEITRRCIRIVESADVDIGGCALCRGHGFSKSEFGPQTVILCDQCEKEYHVGCLKEHEMEDLKELPEGKWFCCMDCKRIHHSLQTLVANGEERLQESLLNVIKKKLVEKGSDSSADLDIKWRLLSGKMVSVETKALFVKAVAIFHDRFDPIADSNVRHSDLIPAMVYGRNVRDQEFGGMFCAILSVNSNVVSAGIIRVFGESVAEVPLVATSTECQGQGYFQVLFSCIENLLRSLNVRNLVLPAADEAESLWTNKFGFKKIAEDEVSEGIQEGISVDGISRDINASQIGGTVLKSSDAGTVITQNQENNSLWPKRHKKKKYGEKKKNESKQKTKSLQCFLGEYVQEAEMVFW</sequence>
<dbReference type="PANTHER" id="PTHR47025">
    <property type="entry name" value="AUTOIMMUNE REGULATOR"/>
    <property type="match status" value="1"/>
</dbReference>
<dbReference type="SUPFAM" id="SSF57903">
    <property type="entry name" value="FYVE/PHD zinc finger"/>
    <property type="match status" value="2"/>
</dbReference>
<proteinExistence type="predicted"/>
<evidence type="ECO:0000256" key="7">
    <source>
        <dbReference type="SAM" id="MobiDB-lite"/>
    </source>
</evidence>
<name>A0AAV6HSH0_9ERIC</name>
<keyword evidence="10" id="KW-1185">Reference proteome</keyword>
<dbReference type="PROSITE" id="PS50016">
    <property type="entry name" value="ZF_PHD_2"/>
    <property type="match status" value="1"/>
</dbReference>
<dbReference type="CDD" id="cd15539">
    <property type="entry name" value="PHD1_AIRE"/>
    <property type="match status" value="1"/>
</dbReference>
<feature type="compositionally biased region" description="Basic and acidic residues" evidence="7">
    <location>
        <begin position="55"/>
        <end position="81"/>
    </location>
</feature>
<dbReference type="SUPFAM" id="SSF55729">
    <property type="entry name" value="Acyl-CoA N-acyltransferases (Nat)"/>
    <property type="match status" value="1"/>
</dbReference>
<dbReference type="GO" id="GO:0008270">
    <property type="term" value="F:zinc ion binding"/>
    <property type="evidence" value="ECO:0007669"/>
    <property type="project" value="UniProtKB-KW"/>
</dbReference>
<dbReference type="GO" id="GO:0042393">
    <property type="term" value="F:histone binding"/>
    <property type="evidence" value="ECO:0007669"/>
    <property type="project" value="TreeGrafter"/>
</dbReference>
<dbReference type="InterPro" id="IPR013083">
    <property type="entry name" value="Znf_RING/FYVE/PHD"/>
</dbReference>
<organism evidence="9 10">
    <name type="scientific">Rhododendron griersonianum</name>
    <dbReference type="NCBI Taxonomy" id="479676"/>
    <lineage>
        <taxon>Eukaryota</taxon>
        <taxon>Viridiplantae</taxon>
        <taxon>Streptophyta</taxon>
        <taxon>Embryophyta</taxon>
        <taxon>Tracheophyta</taxon>
        <taxon>Spermatophyta</taxon>
        <taxon>Magnoliopsida</taxon>
        <taxon>eudicotyledons</taxon>
        <taxon>Gunneridae</taxon>
        <taxon>Pentapetalae</taxon>
        <taxon>asterids</taxon>
        <taxon>Ericales</taxon>
        <taxon>Ericaceae</taxon>
        <taxon>Ericoideae</taxon>
        <taxon>Rhodoreae</taxon>
        <taxon>Rhododendron</taxon>
    </lineage>
</organism>
<evidence type="ECO:0000256" key="6">
    <source>
        <dbReference type="PROSITE-ProRule" id="PRU00146"/>
    </source>
</evidence>
<dbReference type="InterPro" id="IPR019787">
    <property type="entry name" value="Znf_PHD-finger"/>
</dbReference>
<evidence type="ECO:0000256" key="2">
    <source>
        <dbReference type="ARBA" id="ARBA00022723"/>
    </source>
</evidence>
<dbReference type="GO" id="GO:0045944">
    <property type="term" value="P:positive regulation of transcription by RNA polymerase II"/>
    <property type="evidence" value="ECO:0007669"/>
    <property type="project" value="TreeGrafter"/>
</dbReference>
<keyword evidence="5" id="KW-0539">Nucleus</keyword>
<dbReference type="EMBL" id="JACTNZ010000013">
    <property type="protein sequence ID" value="KAG5515622.1"/>
    <property type="molecule type" value="Genomic_DNA"/>
</dbReference>
<evidence type="ECO:0000256" key="1">
    <source>
        <dbReference type="ARBA" id="ARBA00004123"/>
    </source>
</evidence>
<dbReference type="Pfam" id="PF16135">
    <property type="entry name" value="TDBD"/>
    <property type="match status" value="2"/>
</dbReference>
<dbReference type="PANTHER" id="PTHR47025:SF2">
    <property type="entry name" value="AUTOIMMUNE REGULATOR"/>
    <property type="match status" value="1"/>
</dbReference>
<feature type="domain" description="PHD-type" evidence="8">
    <location>
        <begin position="668"/>
        <end position="713"/>
    </location>
</feature>
<feature type="compositionally biased region" description="Low complexity" evidence="7">
    <location>
        <begin position="537"/>
        <end position="564"/>
    </location>
</feature>
<feature type="region of interest" description="Disordered" evidence="7">
    <location>
        <begin position="513"/>
        <end position="569"/>
    </location>
</feature>
<keyword evidence="4" id="KW-0862">Zinc</keyword>
<evidence type="ECO:0000256" key="3">
    <source>
        <dbReference type="ARBA" id="ARBA00022771"/>
    </source>
</evidence>
<dbReference type="Pfam" id="PF00628">
    <property type="entry name" value="PHD"/>
    <property type="match status" value="1"/>
</dbReference>
<feature type="compositionally biased region" description="Basic residues" evidence="7">
    <location>
        <begin position="1051"/>
        <end position="1061"/>
    </location>
</feature>
<evidence type="ECO:0000313" key="10">
    <source>
        <dbReference type="Proteomes" id="UP000823749"/>
    </source>
</evidence>
<dbReference type="FunFam" id="3.30.40.10:FF:000506">
    <property type="entry name" value="Acyl-CoA N-acyltransferase with RING/FYVE/PHD-type zinc finger domain"/>
    <property type="match status" value="1"/>
</dbReference>
<dbReference type="SMART" id="SM00249">
    <property type="entry name" value="PHD"/>
    <property type="match status" value="2"/>
</dbReference>
<dbReference type="InterPro" id="IPR011011">
    <property type="entry name" value="Znf_FYVE_PHD"/>
</dbReference>
<reference evidence="9 10" key="1">
    <citation type="submission" date="2020-08" db="EMBL/GenBank/DDBJ databases">
        <title>Plant Genome Project.</title>
        <authorList>
            <person name="Zhang R.-G."/>
        </authorList>
    </citation>
    <scope>NUCLEOTIDE SEQUENCE [LARGE SCALE GENOMIC DNA]</scope>
    <source>
        <strain evidence="9">WSP0</strain>
        <tissue evidence="9">Leaf</tissue>
    </source>
</reference>
<dbReference type="Pfam" id="PF23209">
    <property type="entry name" value="IDM1_C"/>
    <property type="match status" value="1"/>
</dbReference>
<dbReference type="GO" id="GO:0003682">
    <property type="term" value="F:chromatin binding"/>
    <property type="evidence" value="ECO:0007669"/>
    <property type="project" value="TreeGrafter"/>
</dbReference>
<dbReference type="GO" id="GO:0000977">
    <property type="term" value="F:RNA polymerase II transcription regulatory region sequence-specific DNA binding"/>
    <property type="evidence" value="ECO:0007669"/>
    <property type="project" value="TreeGrafter"/>
</dbReference>
<dbReference type="Proteomes" id="UP000823749">
    <property type="component" value="Chromosome 13"/>
</dbReference>
<evidence type="ECO:0000259" key="8">
    <source>
        <dbReference type="PROSITE" id="PS50016"/>
    </source>
</evidence>
<dbReference type="Gene3D" id="3.30.40.10">
    <property type="entry name" value="Zinc/RING finger domain, C3HC4 (zinc finger)"/>
    <property type="match status" value="2"/>
</dbReference>
<accession>A0AAV6HSH0</accession>
<feature type="region of interest" description="Disordered" evidence="7">
    <location>
        <begin position="1042"/>
        <end position="1071"/>
    </location>
</feature>
<feature type="region of interest" description="Disordered" evidence="7">
    <location>
        <begin position="33"/>
        <end position="117"/>
    </location>
</feature>
<dbReference type="Gene3D" id="3.40.630.30">
    <property type="match status" value="1"/>
</dbReference>
<evidence type="ECO:0000256" key="4">
    <source>
        <dbReference type="ARBA" id="ARBA00022833"/>
    </source>
</evidence>
<protein>
    <recommendedName>
        <fullName evidence="8">PHD-type domain-containing protein</fullName>
    </recommendedName>
</protein>
<keyword evidence="3 6" id="KW-0863">Zinc-finger</keyword>
<evidence type="ECO:0000256" key="5">
    <source>
        <dbReference type="ARBA" id="ARBA00023242"/>
    </source>
</evidence>
<gene>
    <name evidence="9" type="ORF">RHGRI_036610</name>
</gene>
<keyword evidence="2" id="KW-0479">Metal-binding</keyword>
<dbReference type="FunFam" id="3.30.40.10:FF:000494">
    <property type="entry name" value="Acyl-CoA N-acyltransferase with RING/FYVE/PHD-type zinc finger domain"/>
    <property type="match status" value="1"/>
</dbReference>
<dbReference type="InterPro" id="IPR016181">
    <property type="entry name" value="Acyl_CoA_acyltransferase"/>
</dbReference>
<dbReference type="InterPro" id="IPR019786">
    <property type="entry name" value="Zinc_finger_PHD-type_CS"/>
</dbReference>
<dbReference type="PROSITE" id="PS01359">
    <property type="entry name" value="ZF_PHD_1"/>
    <property type="match status" value="1"/>
</dbReference>